<proteinExistence type="predicted"/>
<dbReference type="InterPro" id="IPR029058">
    <property type="entry name" value="AB_hydrolase_fold"/>
</dbReference>
<gene>
    <name evidence="5" type="ORF">AAWM_08522</name>
</gene>
<comment type="caution">
    <text evidence="5">The sequence shown here is derived from an EMBL/GenBank/DDBJ whole genome shotgun (WGS) entry which is preliminary data.</text>
</comment>
<dbReference type="Proteomes" id="UP000286921">
    <property type="component" value="Unassembled WGS sequence"/>
</dbReference>
<sequence>MKAQILAVLSVLFALASAVPTTSDSTQNVTDIINNIPQSPNGVLYLGSDGVLRSVDAVNRVVSYQQLSPQQISQYIQNLPQRDAARLQRVFQDADGRDVTDLDQLLNPDSDQLPPTVTSTVSQSLPTGTQMPNQDMCRNVGFPAPNTSTPHQPAIMPPHLPEGGKTLVYFTVDGHDVKLDYYLPPNASGNLPAIIYYHGGGMTAGSRRGMGFPHWLYNHCQQKNYIFISADYRLCHPTTALDQIEDAKAMFRFLAGDFQNSLPKGTSLDTTRVAVTGFSAGGYSARAACIYATPKPAAMLTGFGSAGDWLLDHWTTGRPPTSIANMVNLDEVPKLLADKTVVSDDMPEDGGVMTNRFALTVRWELDGTFLDGCLGRPGLGAELNKLEYAQRAAAIPEDLKPAFLQLHVTGEHPPAVFVHGTADDVVPDKESINHYEQLKKLGVKTELLLVEGGAHGLMDFSQGFPPKPAKGSVEAYNRGLEFIDEVFGRV</sequence>
<dbReference type="Gene3D" id="3.40.50.1820">
    <property type="entry name" value="alpha/beta hydrolase"/>
    <property type="match status" value="1"/>
</dbReference>
<dbReference type="AlphaFoldDB" id="A0A401L2A6"/>
<feature type="domain" description="BD-FAE-like" evidence="4">
    <location>
        <begin position="179"/>
        <end position="286"/>
    </location>
</feature>
<evidence type="ECO:0000256" key="2">
    <source>
        <dbReference type="SAM" id="MobiDB-lite"/>
    </source>
</evidence>
<feature type="signal peptide" evidence="3">
    <location>
        <begin position="1"/>
        <end position="18"/>
    </location>
</feature>
<organism evidence="5 6">
    <name type="scientific">Aspergillus awamori</name>
    <name type="common">Black koji mold</name>
    <dbReference type="NCBI Taxonomy" id="105351"/>
    <lineage>
        <taxon>Eukaryota</taxon>
        <taxon>Fungi</taxon>
        <taxon>Dikarya</taxon>
        <taxon>Ascomycota</taxon>
        <taxon>Pezizomycotina</taxon>
        <taxon>Eurotiomycetes</taxon>
        <taxon>Eurotiomycetidae</taxon>
        <taxon>Eurotiales</taxon>
        <taxon>Aspergillaceae</taxon>
        <taxon>Aspergillus</taxon>
    </lineage>
</organism>
<keyword evidence="6" id="KW-1185">Reference proteome</keyword>
<dbReference type="InterPro" id="IPR050300">
    <property type="entry name" value="GDXG_lipolytic_enzyme"/>
</dbReference>
<evidence type="ECO:0000313" key="5">
    <source>
        <dbReference type="EMBL" id="GCB25637.1"/>
    </source>
</evidence>
<dbReference type="EMBL" id="BDHI01000022">
    <property type="protein sequence ID" value="GCB25637.1"/>
    <property type="molecule type" value="Genomic_DNA"/>
</dbReference>
<name>A0A401L2A6_ASPAW</name>
<evidence type="ECO:0000259" key="4">
    <source>
        <dbReference type="Pfam" id="PF20434"/>
    </source>
</evidence>
<dbReference type="InterPro" id="IPR049492">
    <property type="entry name" value="BD-FAE-like_dom"/>
</dbReference>
<accession>A0A401L2A6</accession>
<reference evidence="5 6" key="1">
    <citation type="submission" date="2016-09" db="EMBL/GenBank/DDBJ databases">
        <title>Aspergillus awamori IFM 58123T.</title>
        <authorList>
            <person name="Kusuya Y."/>
            <person name="Shimizu M."/>
            <person name="Takahashi H."/>
            <person name="Yaguchi T."/>
        </authorList>
    </citation>
    <scope>NUCLEOTIDE SEQUENCE [LARGE SCALE GENOMIC DNA]</scope>
    <source>
        <strain evidence="5 6">IFM 58123</strain>
    </source>
</reference>
<evidence type="ECO:0000256" key="3">
    <source>
        <dbReference type="SAM" id="SignalP"/>
    </source>
</evidence>
<evidence type="ECO:0000313" key="6">
    <source>
        <dbReference type="Proteomes" id="UP000286921"/>
    </source>
</evidence>
<dbReference type="GO" id="GO:0016787">
    <property type="term" value="F:hydrolase activity"/>
    <property type="evidence" value="ECO:0007669"/>
    <property type="project" value="UniProtKB-KW"/>
</dbReference>
<feature type="chain" id="PRO_5019323156" evidence="3">
    <location>
        <begin position="19"/>
        <end position="490"/>
    </location>
</feature>
<dbReference type="SUPFAM" id="SSF53474">
    <property type="entry name" value="alpha/beta-Hydrolases"/>
    <property type="match status" value="1"/>
</dbReference>
<dbReference type="STRING" id="105351.A0A401L2A6"/>
<dbReference type="Pfam" id="PF20434">
    <property type="entry name" value="BD-FAE"/>
    <property type="match status" value="1"/>
</dbReference>
<evidence type="ECO:0000256" key="1">
    <source>
        <dbReference type="ARBA" id="ARBA00022801"/>
    </source>
</evidence>
<keyword evidence="3" id="KW-0732">Signal</keyword>
<feature type="region of interest" description="Disordered" evidence="2">
    <location>
        <begin position="108"/>
        <end position="133"/>
    </location>
</feature>
<dbReference type="PANTHER" id="PTHR48081">
    <property type="entry name" value="AB HYDROLASE SUPERFAMILY PROTEIN C4A8.06C"/>
    <property type="match status" value="1"/>
</dbReference>
<protein>
    <submittedName>
        <fullName evidence="5">Lactobacillus up-regulated protein</fullName>
    </submittedName>
</protein>
<keyword evidence="1" id="KW-0378">Hydrolase</keyword>